<accession>A0A256GAG8</accession>
<proteinExistence type="predicted"/>
<dbReference type="Proteomes" id="UP000216478">
    <property type="component" value="Unassembled WGS sequence"/>
</dbReference>
<sequence length="64" mass="7416">MAWQRRHGYGKRSLVKTAISRIKRINDGRLTSRTFGAQQNEVATHIKIANRNMVLARPLSERVR</sequence>
<gene>
    <name evidence="1" type="ORF">CEV33_4665</name>
</gene>
<protein>
    <submittedName>
        <fullName evidence="1">Putative transposase</fullName>
    </submittedName>
</protein>
<evidence type="ECO:0000313" key="2">
    <source>
        <dbReference type="Proteomes" id="UP000216478"/>
    </source>
</evidence>
<dbReference type="EMBL" id="NNRL01000046">
    <property type="protein sequence ID" value="OYR24112.1"/>
    <property type="molecule type" value="Genomic_DNA"/>
</dbReference>
<reference evidence="1 2" key="1">
    <citation type="submission" date="2017-07" db="EMBL/GenBank/DDBJ databases">
        <title>Phylogenetic study on the rhizospheric bacterium Ochrobactrum sp. A44.</title>
        <authorList>
            <person name="Krzyzanowska D.M."/>
            <person name="Ossowicki A."/>
            <person name="Rajewska M."/>
            <person name="Maciag T."/>
            <person name="Kaczynski Z."/>
            <person name="Czerwicka M."/>
            <person name="Jafra S."/>
        </authorList>
    </citation>
    <scope>NUCLEOTIDE SEQUENCE [LARGE SCALE GENOMIC DNA]</scope>
    <source>
        <strain evidence="1 2">OgA9a</strain>
    </source>
</reference>
<organism evidence="1 2">
    <name type="scientific">Brucella grignonensis</name>
    <dbReference type="NCBI Taxonomy" id="94627"/>
    <lineage>
        <taxon>Bacteria</taxon>
        <taxon>Pseudomonadati</taxon>
        <taxon>Pseudomonadota</taxon>
        <taxon>Alphaproteobacteria</taxon>
        <taxon>Hyphomicrobiales</taxon>
        <taxon>Brucellaceae</taxon>
        <taxon>Brucella/Ochrobactrum group</taxon>
        <taxon>Brucella</taxon>
    </lineage>
</organism>
<name>A0A256GAG8_9HYPH</name>
<keyword evidence="2" id="KW-1185">Reference proteome</keyword>
<dbReference type="AlphaFoldDB" id="A0A256GAG8"/>
<comment type="caution">
    <text evidence="1">The sequence shown here is derived from an EMBL/GenBank/DDBJ whole genome shotgun (WGS) entry which is preliminary data.</text>
</comment>
<evidence type="ECO:0000313" key="1">
    <source>
        <dbReference type="EMBL" id="OYR24112.1"/>
    </source>
</evidence>